<accession>A0A1I0PPD5</accession>
<reference evidence="1 2" key="1">
    <citation type="submission" date="2016-10" db="EMBL/GenBank/DDBJ databases">
        <authorList>
            <person name="de Groot N.N."/>
        </authorList>
    </citation>
    <scope>NUCLEOTIDE SEQUENCE [LARGE SCALE GENOMIC DNA]</scope>
    <source>
        <strain evidence="1 2">TC2-24</strain>
    </source>
</reference>
<protein>
    <recommendedName>
        <fullName evidence="3">Lipoprotein</fullName>
    </recommendedName>
</protein>
<sequence length="338" mass="38894">MKRIGLVTISVLLGIGIFALSLQGCKNKKKSDEANDLVVNKKPQIKVTKTFHTIKNSHGEISYQWKKSDSLYAHASTKELIELAANHDDKIERLVAFRALLMKNPHEAVNLAISEIDDTTNVTTTDGNCGQEDIVSNVRIGMIQYERNHYKVSLADSMRIDSALLFSNHSPKFGYMSHLYHKLPAKPEFEKRLLQLHEQDQYALIALARYHREDIKQEIIRLISQIDKKINISNRDTIRTALDAVTAWPSESYKQQVRKKCQYILNKADTYGCYRSALGALMAYNDKWSYNFIDKTLSKAKQDKQVFYGIRLDFLMAYKDNPLPLFKPLIQKYNITKD</sequence>
<evidence type="ECO:0000313" key="2">
    <source>
        <dbReference type="Proteomes" id="UP000199373"/>
    </source>
</evidence>
<gene>
    <name evidence="1" type="ORF">SAMN04487850_1914</name>
</gene>
<name>A0A1I0PPD5_9BACT</name>
<proteinExistence type="predicted"/>
<dbReference type="EMBL" id="FOIQ01000004">
    <property type="protein sequence ID" value="SEW16239.1"/>
    <property type="molecule type" value="Genomic_DNA"/>
</dbReference>
<dbReference type="AlphaFoldDB" id="A0A1I0PPD5"/>
<keyword evidence="2" id="KW-1185">Reference proteome</keyword>
<evidence type="ECO:0000313" key="1">
    <source>
        <dbReference type="EMBL" id="SEW16239.1"/>
    </source>
</evidence>
<dbReference type="Proteomes" id="UP000199373">
    <property type="component" value="Unassembled WGS sequence"/>
</dbReference>
<evidence type="ECO:0008006" key="3">
    <source>
        <dbReference type="Google" id="ProtNLM"/>
    </source>
</evidence>
<organism evidence="1 2">
    <name type="scientific">Prevotella aff. ruminicola Tc2-24</name>
    <dbReference type="NCBI Taxonomy" id="81582"/>
    <lineage>
        <taxon>Bacteria</taxon>
        <taxon>Pseudomonadati</taxon>
        <taxon>Bacteroidota</taxon>
        <taxon>Bacteroidia</taxon>
        <taxon>Bacteroidales</taxon>
        <taxon>Prevotellaceae</taxon>
        <taxon>Prevotella</taxon>
    </lineage>
</organism>
<dbReference type="PROSITE" id="PS51257">
    <property type="entry name" value="PROKAR_LIPOPROTEIN"/>
    <property type="match status" value="1"/>
</dbReference>